<dbReference type="Gene3D" id="3.30.200.20">
    <property type="entry name" value="Phosphorylase Kinase, domain 1"/>
    <property type="match status" value="1"/>
</dbReference>
<feature type="region of interest" description="Disordered" evidence="8">
    <location>
        <begin position="185"/>
        <end position="232"/>
    </location>
</feature>
<proteinExistence type="inferred from homology"/>
<evidence type="ECO:0000256" key="2">
    <source>
        <dbReference type="ARBA" id="ARBA00022741"/>
    </source>
</evidence>
<dbReference type="GO" id="GO:0005737">
    <property type="term" value="C:cytoplasm"/>
    <property type="evidence" value="ECO:0007669"/>
    <property type="project" value="TreeGrafter"/>
</dbReference>
<feature type="compositionally biased region" description="Low complexity" evidence="8">
    <location>
        <begin position="221"/>
        <end position="232"/>
    </location>
</feature>
<dbReference type="InterPro" id="IPR014720">
    <property type="entry name" value="dsRBD_dom"/>
</dbReference>
<feature type="domain" description="DRBM" evidence="10">
    <location>
        <begin position="10"/>
        <end position="78"/>
    </location>
</feature>
<evidence type="ECO:0000256" key="3">
    <source>
        <dbReference type="ARBA" id="ARBA00022777"/>
    </source>
</evidence>
<evidence type="ECO:0000259" key="10">
    <source>
        <dbReference type="PROSITE" id="PS50137"/>
    </source>
</evidence>
<dbReference type="PROSITE" id="PS50011">
    <property type="entry name" value="PROTEIN_KINASE_DOM"/>
    <property type="match status" value="1"/>
</dbReference>
<feature type="binding site" evidence="7">
    <location>
        <position position="342"/>
    </location>
    <ligand>
        <name>ATP</name>
        <dbReference type="ChEBI" id="CHEBI:30616"/>
    </ligand>
</feature>
<dbReference type="AlphaFoldDB" id="A0A8D2JHD7"/>
<sequence length="562" mass="62340">MANNHADSIESMRKLNEYCQRNGLQLNYRDIAASGPSHDPEFTIAVFVGTQEYARATGKSKKEAKHAAAHSAWAIIQCNLSLGQRPPPPQLLPPSPPQLPKSASLSSELPCSPGNHISWLNEFAQKNGVNVVFISRGKTGEAHKPNFFQECTINGKVFGSGSGNSKQTANKNAAKQAYENLMSRTGGSALSTSSSARSSFLDSEDTSNGVSEKSAEEDSRSSSSKSDLSSSKSNSIVFQSSGVFSDIDSHGENACNRLSDQLGAVCLSDSLTNSRGHAMQPKRKEMLLAPAFSKPLLERGKVHTTNRRFLEDFEIIQRIGKGGYGHVFKAKHRVDKTLYAVKRVKIGKIESEKEASRKEVVVLTKLKHDNIVQYHSCWIGEDDYAAKNNQSANRQYLFIQMQYCEKGTLENWIENESGKESSRNDALIKFQQILEGVNYIHMSNFIHRDLKPSNIFISSDDKIKIGDFGLVTSGANDPLTERTAGIGTASYRPPEQEKNNYGKEVDIFPLGLILLEMLYPFETRHEKIEEWQNIRKGELPEKFSEKFPEEVVVGRKTNVLGP</sequence>
<dbReference type="GO" id="GO:0004694">
    <property type="term" value="F:eukaryotic translation initiation factor 2alpha kinase activity"/>
    <property type="evidence" value="ECO:0007669"/>
    <property type="project" value="TreeGrafter"/>
</dbReference>
<comment type="similarity">
    <text evidence="5">Belongs to the protein kinase superfamily. Ser/Thr protein kinase family. GCN2 subfamily.</text>
</comment>
<dbReference type="PANTHER" id="PTHR11042">
    <property type="entry name" value="EUKARYOTIC TRANSLATION INITIATION FACTOR 2-ALPHA KINASE EIF2-ALPHA KINASE -RELATED"/>
    <property type="match status" value="1"/>
</dbReference>
<dbReference type="InterPro" id="IPR008271">
    <property type="entry name" value="Ser/Thr_kinase_AS"/>
</dbReference>
<protein>
    <submittedName>
        <fullName evidence="11">Eukaryotic translation initiation factor 2 alpha kinase 2</fullName>
    </submittedName>
</protein>
<evidence type="ECO:0000256" key="6">
    <source>
        <dbReference type="PROSITE-ProRule" id="PRU00266"/>
    </source>
</evidence>
<feature type="domain" description="Protein kinase" evidence="9">
    <location>
        <begin position="313"/>
        <end position="562"/>
    </location>
</feature>
<reference evidence="11" key="2">
    <citation type="submission" date="2025-09" db="UniProtKB">
        <authorList>
            <consortium name="Ensembl"/>
        </authorList>
    </citation>
    <scope>IDENTIFICATION</scope>
</reference>
<evidence type="ECO:0000313" key="11">
    <source>
        <dbReference type="Ensembl" id="ENSVKKP00000012298.1"/>
    </source>
</evidence>
<dbReference type="SUPFAM" id="SSF56112">
    <property type="entry name" value="Protein kinase-like (PK-like)"/>
    <property type="match status" value="1"/>
</dbReference>
<dbReference type="InterPro" id="IPR050339">
    <property type="entry name" value="CC_SR_Kinase"/>
</dbReference>
<dbReference type="InterPro" id="IPR017441">
    <property type="entry name" value="Protein_kinase_ATP_BS"/>
</dbReference>
<evidence type="ECO:0000256" key="7">
    <source>
        <dbReference type="PROSITE-ProRule" id="PRU10141"/>
    </source>
</evidence>
<dbReference type="Pfam" id="PF00035">
    <property type="entry name" value="dsrm"/>
    <property type="match status" value="2"/>
</dbReference>
<dbReference type="SMART" id="SM00358">
    <property type="entry name" value="DSRM"/>
    <property type="match status" value="2"/>
</dbReference>
<dbReference type="SMART" id="SM00220">
    <property type="entry name" value="S_TKc"/>
    <property type="match status" value="1"/>
</dbReference>
<dbReference type="Ensembl" id="ENSVKKT00000012592.1">
    <property type="protein sequence ID" value="ENSVKKP00000012298.1"/>
    <property type="gene ID" value="ENSVKKG00000008553.1"/>
</dbReference>
<dbReference type="OMA" id="KIACEMM"/>
<dbReference type="GO" id="GO:0005524">
    <property type="term" value="F:ATP binding"/>
    <property type="evidence" value="ECO:0007669"/>
    <property type="project" value="UniProtKB-UniRule"/>
</dbReference>
<dbReference type="Pfam" id="PF00069">
    <property type="entry name" value="Pkinase"/>
    <property type="match status" value="1"/>
</dbReference>
<dbReference type="Gene3D" id="3.30.160.20">
    <property type="match status" value="2"/>
</dbReference>
<feature type="region of interest" description="Disordered" evidence="8">
    <location>
        <begin position="84"/>
        <end position="108"/>
    </location>
</feature>
<evidence type="ECO:0000256" key="8">
    <source>
        <dbReference type="SAM" id="MobiDB-lite"/>
    </source>
</evidence>
<dbReference type="Proteomes" id="UP000694545">
    <property type="component" value="Unplaced"/>
</dbReference>
<dbReference type="GO" id="GO:0003723">
    <property type="term" value="F:RNA binding"/>
    <property type="evidence" value="ECO:0007669"/>
    <property type="project" value="UniProtKB-UniRule"/>
</dbReference>
<dbReference type="PANTHER" id="PTHR11042:SF163">
    <property type="entry name" value="INTERFERON-INDUCED, DOUBLE-STRANDED RNA-ACTIVATED PROTEIN KINASE"/>
    <property type="match status" value="1"/>
</dbReference>
<dbReference type="GO" id="GO:0005634">
    <property type="term" value="C:nucleus"/>
    <property type="evidence" value="ECO:0007669"/>
    <property type="project" value="TreeGrafter"/>
</dbReference>
<dbReference type="InterPro" id="IPR000719">
    <property type="entry name" value="Prot_kinase_dom"/>
</dbReference>
<dbReference type="SUPFAM" id="SSF54768">
    <property type="entry name" value="dsRNA-binding domain-like"/>
    <property type="match status" value="2"/>
</dbReference>
<evidence type="ECO:0000256" key="1">
    <source>
        <dbReference type="ARBA" id="ARBA00022679"/>
    </source>
</evidence>
<feature type="compositionally biased region" description="Pro residues" evidence="8">
    <location>
        <begin position="85"/>
        <end position="99"/>
    </location>
</feature>
<dbReference type="PROSITE" id="PS00108">
    <property type="entry name" value="PROTEIN_KINASE_ST"/>
    <property type="match status" value="1"/>
</dbReference>
<dbReference type="PROSITE" id="PS50137">
    <property type="entry name" value="DS_RBD"/>
    <property type="match status" value="2"/>
</dbReference>
<evidence type="ECO:0000256" key="5">
    <source>
        <dbReference type="ARBA" id="ARBA00037982"/>
    </source>
</evidence>
<keyword evidence="4 7" id="KW-0067">ATP-binding</keyword>
<evidence type="ECO:0000259" key="9">
    <source>
        <dbReference type="PROSITE" id="PS50011"/>
    </source>
</evidence>
<dbReference type="Gene3D" id="1.10.510.10">
    <property type="entry name" value="Transferase(Phosphotransferase) domain 1"/>
    <property type="match status" value="1"/>
</dbReference>
<evidence type="ECO:0000256" key="4">
    <source>
        <dbReference type="ARBA" id="ARBA00022840"/>
    </source>
</evidence>
<name>A0A8D2JHD7_VARKO</name>
<keyword evidence="12" id="KW-1185">Reference proteome</keyword>
<reference evidence="11" key="1">
    <citation type="submission" date="2025-08" db="UniProtKB">
        <authorList>
            <consortium name="Ensembl"/>
        </authorList>
    </citation>
    <scope>IDENTIFICATION</scope>
</reference>
<dbReference type="PROSITE" id="PS00107">
    <property type="entry name" value="PROTEIN_KINASE_ATP"/>
    <property type="match status" value="1"/>
</dbReference>
<keyword evidence="6" id="KW-0694">RNA-binding</keyword>
<feature type="compositionally biased region" description="Low complexity" evidence="8">
    <location>
        <begin position="185"/>
        <end position="201"/>
    </location>
</feature>
<dbReference type="InterPro" id="IPR011009">
    <property type="entry name" value="Kinase-like_dom_sf"/>
</dbReference>
<accession>A0A8D2JHD7</accession>
<organism evidence="11 12">
    <name type="scientific">Varanus komodoensis</name>
    <name type="common">Komodo dragon</name>
    <dbReference type="NCBI Taxonomy" id="61221"/>
    <lineage>
        <taxon>Eukaryota</taxon>
        <taxon>Metazoa</taxon>
        <taxon>Chordata</taxon>
        <taxon>Craniata</taxon>
        <taxon>Vertebrata</taxon>
        <taxon>Euteleostomi</taxon>
        <taxon>Lepidosauria</taxon>
        <taxon>Squamata</taxon>
        <taxon>Bifurcata</taxon>
        <taxon>Unidentata</taxon>
        <taxon>Episquamata</taxon>
        <taxon>Toxicofera</taxon>
        <taxon>Anguimorpha</taxon>
        <taxon>Paleoanguimorpha</taxon>
        <taxon>Varanoidea</taxon>
        <taxon>Varanidae</taxon>
        <taxon>Varanus</taxon>
    </lineage>
</organism>
<keyword evidence="3" id="KW-0418">Kinase</keyword>
<keyword evidence="2 7" id="KW-0547">Nucleotide-binding</keyword>
<keyword evidence="1" id="KW-0808">Transferase</keyword>
<evidence type="ECO:0000313" key="12">
    <source>
        <dbReference type="Proteomes" id="UP000694545"/>
    </source>
</evidence>
<feature type="domain" description="DRBM" evidence="10">
    <location>
        <begin position="115"/>
        <end position="183"/>
    </location>
</feature>